<evidence type="ECO:0000313" key="3">
    <source>
        <dbReference type="EMBL" id="KAG2288702.1"/>
    </source>
</evidence>
<feature type="region of interest" description="Disordered" evidence="1">
    <location>
        <begin position="487"/>
        <end position="521"/>
    </location>
</feature>
<feature type="compositionally biased region" description="Basic and acidic residues" evidence="1">
    <location>
        <begin position="234"/>
        <end position="268"/>
    </location>
</feature>
<name>A0A8X7RIX5_BRACI</name>
<dbReference type="EMBL" id="JAAMPC010000010">
    <property type="protein sequence ID" value="KAG2288702.1"/>
    <property type="molecule type" value="Genomic_DNA"/>
</dbReference>
<dbReference type="Pfam" id="PF14111">
    <property type="entry name" value="DUF4283"/>
    <property type="match status" value="1"/>
</dbReference>
<comment type="caution">
    <text evidence="3">The sequence shown here is derived from an EMBL/GenBank/DDBJ whole genome shotgun (WGS) entry which is preliminary data.</text>
</comment>
<feature type="domain" description="DUF4283" evidence="2">
    <location>
        <begin position="29"/>
        <end position="98"/>
    </location>
</feature>
<dbReference type="InterPro" id="IPR040256">
    <property type="entry name" value="At4g02000-like"/>
</dbReference>
<evidence type="ECO:0000259" key="2">
    <source>
        <dbReference type="Pfam" id="PF14111"/>
    </source>
</evidence>
<proteinExistence type="predicted"/>
<evidence type="ECO:0000256" key="1">
    <source>
        <dbReference type="SAM" id="MobiDB-lite"/>
    </source>
</evidence>
<dbReference type="PANTHER" id="PTHR31286:SF65">
    <property type="entry name" value="DUF4283 DOMAIN-CONTAINING PROTEIN"/>
    <property type="match status" value="1"/>
</dbReference>
<feature type="region of interest" description="Disordered" evidence="1">
    <location>
        <begin position="432"/>
        <end position="468"/>
    </location>
</feature>
<protein>
    <recommendedName>
        <fullName evidence="2">DUF4283 domain-containing protein</fullName>
    </recommendedName>
</protein>
<dbReference type="InterPro" id="IPR025558">
    <property type="entry name" value="DUF4283"/>
</dbReference>
<keyword evidence="4" id="KW-1185">Reference proteome</keyword>
<dbReference type="Proteomes" id="UP000886595">
    <property type="component" value="Unassembled WGS sequence"/>
</dbReference>
<feature type="compositionally biased region" description="Basic and acidic residues" evidence="1">
    <location>
        <begin position="494"/>
        <end position="521"/>
    </location>
</feature>
<dbReference type="AlphaFoldDB" id="A0A8X7RIX5"/>
<accession>A0A8X7RIX5</accession>
<dbReference type="OrthoDB" id="1751807at2759"/>
<reference evidence="3 4" key="1">
    <citation type="submission" date="2020-02" db="EMBL/GenBank/DDBJ databases">
        <authorList>
            <person name="Ma Q."/>
            <person name="Huang Y."/>
            <person name="Song X."/>
            <person name="Pei D."/>
        </authorList>
    </citation>
    <scope>NUCLEOTIDE SEQUENCE [LARGE SCALE GENOMIC DNA]</scope>
    <source>
        <strain evidence="3">Sxm20200214</strain>
        <tissue evidence="3">Leaf</tissue>
    </source>
</reference>
<dbReference type="PANTHER" id="PTHR31286">
    <property type="entry name" value="GLYCINE-RICH CELL WALL STRUCTURAL PROTEIN 1.8-LIKE"/>
    <property type="match status" value="1"/>
</dbReference>
<sequence length="521" mass="59291">MKNGEGARKRLKISVPHFNNSDLIKGYSKTLIGRCMNPEEQNVKFLVVTLPKIWNLEEKVMGTDLGLGRFQFDFDAEEDIETVLKMQPCHFDYWMISLINFWIKVLGVPLEFWESPTFRSIGDAIVVTKAVDLDYGRVQVAVDGYKELTFETTVDFKAGEYYEEEEAPISLRYEKLFGFCKTCLSICHKMEKCPPNSNNSDKTMEIRDEPEAGFDDRARSYKGVVINGNGGQQDRGREKREHQGKGKEKMFEETDSKWARAADREHKSYNNRNHRSGHCGEEESSRHRNSRREQTRTHYQDERARVPTGPRGERAARSEARTEGKEEGEIKEKEMERPNHKVEKVHDQAQPSQAFLVEVMETQGELSKVISNPSGGEQELDLENMDLGLVEGNNLESDVGTGLEEHHIGNASIGNQERRDKEDVRMQEVATEDLEEKKHMEDMEGKYRVTGEVEKRQSTRKKAVKPSLGAAASNKLKMAQLVAAKRTVAKPGIRHGDYSKQGEEKGTSGPRHDPAKQAKDP</sequence>
<feature type="compositionally biased region" description="Basic and acidic residues" evidence="1">
    <location>
        <begin position="435"/>
        <end position="457"/>
    </location>
</feature>
<organism evidence="3 4">
    <name type="scientific">Brassica carinata</name>
    <name type="common">Ethiopian mustard</name>
    <name type="synonym">Abyssinian cabbage</name>
    <dbReference type="NCBI Taxonomy" id="52824"/>
    <lineage>
        <taxon>Eukaryota</taxon>
        <taxon>Viridiplantae</taxon>
        <taxon>Streptophyta</taxon>
        <taxon>Embryophyta</taxon>
        <taxon>Tracheophyta</taxon>
        <taxon>Spermatophyta</taxon>
        <taxon>Magnoliopsida</taxon>
        <taxon>eudicotyledons</taxon>
        <taxon>Gunneridae</taxon>
        <taxon>Pentapetalae</taxon>
        <taxon>rosids</taxon>
        <taxon>malvids</taxon>
        <taxon>Brassicales</taxon>
        <taxon>Brassicaceae</taxon>
        <taxon>Brassiceae</taxon>
        <taxon>Brassica</taxon>
    </lineage>
</organism>
<evidence type="ECO:0000313" key="4">
    <source>
        <dbReference type="Proteomes" id="UP000886595"/>
    </source>
</evidence>
<gene>
    <name evidence="3" type="ORF">Bca52824_048306</name>
</gene>
<feature type="compositionally biased region" description="Basic and acidic residues" evidence="1">
    <location>
        <begin position="278"/>
        <end position="347"/>
    </location>
</feature>
<feature type="region of interest" description="Disordered" evidence="1">
    <location>
        <begin position="213"/>
        <end position="350"/>
    </location>
</feature>